<keyword evidence="2" id="KW-1185">Reference proteome</keyword>
<proteinExistence type="predicted"/>
<dbReference type="AlphaFoldDB" id="A0A6A4NKW1"/>
<sequence length="150" mass="17403">MLVYSFHIYSWPAQLIKKVGSNIRNFIWAGDISVRKLVTVAWYKVCSQTNEGRLGLRFLKLLIKSALLKLAWEMMSSNHDWACLYRNRFGSKPLTKYFKSSIWPGIKDNWSLAKSNSIWLIGNGHNINFRTNNWLGDTLVDSLQIPETLH</sequence>
<name>A0A6A4NKW1_LUPAL</name>
<dbReference type="OrthoDB" id="1433817at2759"/>
<accession>A0A6A4NKW1</accession>
<comment type="caution">
    <text evidence="1">The sequence shown here is derived from an EMBL/GenBank/DDBJ whole genome shotgun (WGS) entry which is preliminary data.</text>
</comment>
<protein>
    <recommendedName>
        <fullName evidence="3">Reverse transcriptase zinc-binding domain-containing protein</fullName>
    </recommendedName>
</protein>
<evidence type="ECO:0000313" key="1">
    <source>
        <dbReference type="EMBL" id="KAE9594276.1"/>
    </source>
</evidence>
<gene>
    <name evidence="1" type="ORF">Lalb_Chr18g0052071</name>
</gene>
<evidence type="ECO:0000313" key="2">
    <source>
        <dbReference type="Proteomes" id="UP000447434"/>
    </source>
</evidence>
<dbReference type="Proteomes" id="UP000447434">
    <property type="component" value="Chromosome 18"/>
</dbReference>
<organism evidence="1 2">
    <name type="scientific">Lupinus albus</name>
    <name type="common">White lupine</name>
    <name type="synonym">Lupinus termis</name>
    <dbReference type="NCBI Taxonomy" id="3870"/>
    <lineage>
        <taxon>Eukaryota</taxon>
        <taxon>Viridiplantae</taxon>
        <taxon>Streptophyta</taxon>
        <taxon>Embryophyta</taxon>
        <taxon>Tracheophyta</taxon>
        <taxon>Spermatophyta</taxon>
        <taxon>Magnoliopsida</taxon>
        <taxon>eudicotyledons</taxon>
        <taxon>Gunneridae</taxon>
        <taxon>Pentapetalae</taxon>
        <taxon>rosids</taxon>
        <taxon>fabids</taxon>
        <taxon>Fabales</taxon>
        <taxon>Fabaceae</taxon>
        <taxon>Papilionoideae</taxon>
        <taxon>50 kb inversion clade</taxon>
        <taxon>genistoids sensu lato</taxon>
        <taxon>core genistoids</taxon>
        <taxon>Genisteae</taxon>
        <taxon>Lupinus</taxon>
    </lineage>
</organism>
<evidence type="ECO:0008006" key="3">
    <source>
        <dbReference type="Google" id="ProtNLM"/>
    </source>
</evidence>
<reference evidence="2" key="1">
    <citation type="journal article" date="2020" name="Nat. Commun.">
        <title>Genome sequence of the cluster root forming white lupin.</title>
        <authorList>
            <person name="Hufnagel B."/>
            <person name="Marques A."/>
            <person name="Soriano A."/>
            <person name="Marques L."/>
            <person name="Divol F."/>
            <person name="Doumas P."/>
            <person name="Sallet E."/>
            <person name="Mancinotti D."/>
            <person name="Carrere S."/>
            <person name="Marande W."/>
            <person name="Arribat S."/>
            <person name="Keller J."/>
            <person name="Huneau C."/>
            <person name="Blein T."/>
            <person name="Aime D."/>
            <person name="Laguerre M."/>
            <person name="Taylor J."/>
            <person name="Schubert V."/>
            <person name="Nelson M."/>
            <person name="Geu-Flores F."/>
            <person name="Crespi M."/>
            <person name="Gallardo-Guerrero K."/>
            <person name="Delaux P.-M."/>
            <person name="Salse J."/>
            <person name="Berges H."/>
            <person name="Guyot R."/>
            <person name="Gouzy J."/>
            <person name="Peret B."/>
        </authorList>
    </citation>
    <scope>NUCLEOTIDE SEQUENCE [LARGE SCALE GENOMIC DNA]</scope>
    <source>
        <strain evidence="2">cv. Amiga</strain>
    </source>
</reference>
<dbReference type="EMBL" id="WOCE01000018">
    <property type="protein sequence ID" value="KAE9594276.1"/>
    <property type="molecule type" value="Genomic_DNA"/>
</dbReference>